<dbReference type="CDD" id="cd00192">
    <property type="entry name" value="PTKc"/>
    <property type="match status" value="1"/>
</dbReference>
<dbReference type="FunFam" id="3.30.200.20:FF:001344">
    <property type="match status" value="1"/>
</dbReference>
<evidence type="ECO:0000313" key="4">
    <source>
        <dbReference type="Proteomes" id="UP000230750"/>
    </source>
</evidence>
<dbReference type="GO" id="GO:0007169">
    <property type="term" value="P:cell surface receptor protein tyrosine kinase signaling pathway"/>
    <property type="evidence" value="ECO:0007669"/>
    <property type="project" value="TreeGrafter"/>
</dbReference>
<dbReference type="FunFam" id="1.10.510.10:FF:000462">
    <property type="entry name" value="Receptor tyrosine kinase"/>
    <property type="match status" value="1"/>
</dbReference>
<dbReference type="Proteomes" id="UP000230750">
    <property type="component" value="Unassembled WGS sequence"/>
</dbReference>
<dbReference type="InterPro" id="IPR011009">
    <property type="entry name" value="Kinase-like_dom_sf"/>
</dbReference>
<feature type="region of interest" description="Disordered" evidence="1">
    <location>
        <begin position="578"/>
        <end position="628"/>
    </location>
</feature>
<dbReference type="InterPro" id="IPR001245">
    <property type="entry name" value="Ser-Thr/Tyr_kinase_cat_dom"/>
</dbReference>
<dbReference type="AlphaFoldDB" id="A0A2G8KVS9"/>
<evidence type="ECO:0000256" key="1">
    <source>
        <dbReference type="SAM" id="MobiDB-lite"/>
    </source>
</evidence>
<dbReference type="GO" id="GO:0043235">
    <property type="term" value="C:receptor complex"/>
    <property type="evidence" value="ECO:0007669"/>
    <property type="project" value="TreeGrafter"/>
</dbReference>
<dbReference type="SUPFAM" id="SSF56112">
    <property type="entry name" value="Protein kinase-like (PK-like)"/>
    <property type="match status" value="1"/>
</dbReference>
<dbReference type="Pfam" id="PF07714">
    <property type="entry name" value="PK_Tyr_Ser-Thr"/>
    <property type="match status" value="1"/>
</dbReference>
<dbReference type="PRINTS" id="PR00109">
    <property type="entry name" value="TYRKINASE"/>
</dbReference>
<dbReference type="PROSITE" id="PS50011">
    <property type="entry name" value="PROTEIN_KINASE_DOM"/>
    <property type="match status" value="1"/>
</dbReference>
<accession>A0A2G8KVS9</accession>
<dbReference type="SMART" id="SM00219">
    <property type="entry name" value="TyrKc"/>
    <property type="match status" value="1"/>
</dbReference>
<dbReference type="PANTHER" id="PTHR24416">
    <property type="entry name" value="TYROSINE-PROTEIN KINASE RECEPTOR"/>
    <property type="match status" value="1"/>
</dbReference>
<dbReference type="InterPro" id="IPR008266">
    <property type="entry name" value="Tyr_kinase_AS"/>
</dbReference>
<evidence type="ECO:0000313" key="3">
    <source>
        <dbReference type="EMBL" id="PIK52116.1"/>
    </source>
</evidence>
<organism evidence="3 4">
    <name type="scientific">Stichopus japonicus</name>
    <name type="common">Sea cucumber</name>
    <dbReference type="NCBI Taxonomy" id="307972"/>
    <lineage>
        <taxon>Eukaryota</taxon>
        <taxon>Metazoa</taxon>
        <taxon>Echinodermata</taxon>
        <taxon>Eleutherozoa</taxon>
        <taxon>Echinozoa</taxon>
        <taxon>Holothuroidea</taxon>
        <taxon>Aspidochirotacea</taxon>
        <taxon>Aspidochirotida</taxon>
        <taxon>Stichopodidae</taxon>
        <taxon>Apostichopus</taxon>
    </lineage>
</organism>
<dbReference type="GO" id="GO:0005524">
    <property type="term" value="F:ATP binding"/>
    <property type="evidence" value="ECO:0007669"/>
    <property type="project" value="InterPro"/>
</dbReference>
<feature type="compositionally biased region" description="Acidic residues" evidence="1">
    <location>
        <begin position="578"/>
        <end position="592"/>
    </location>
</feature>
<keyword evidence="4" id="KW-1185">Reference proteome</keyword>
<comment type="caution">
    <text evidence="3">The sequence shown here is derived from an EMBL/GenBank/DDBJ whole genome shotgun (WGS) entry which is preliminary data.</text>
</comment>
<dbReference type="PROSITE" id="PS00109">
    <property type="entry name" value="PROTEIN_KINASE_TYR"/>
    <property type="match status" value="1"/>
</dbReference>
<reference evidence="3 4" key="1">
    <citation type="journal article" date="2017" name="PLoS Biol.">
        <title>The sea cucumber genome provides insights into morphological evolution and visceral regeneration.</title>
        <authorList>
            <person name="Zhang X."/>
            <person name="Sun L."/>
            <person name="Yuan J."/>
            <person name="Sun Y."/>
            <person name="Gao Y."/>
            <person name="Zhang L."/>
            <person name="Li S."/>
            <person name="Dai H."/>
            <person name="Hamel J.F."/>
            <person name="Liu C."/>
            <person name="Yu Y."/>
            <person name="Liu S."/>
            <person name="Lin W."/>
            <person name="Guo K."/>
            <person name="Jin S."/>
            <person name="Xu P."/>
            <person name="Storey K.B."/>
            <person name="Huan P."/>
            <person name="Zhang T."/>
            <person name="Zhou Y."/>
            <person name="Zhang J."/>
            <person name="Lin C."/>
            <person name="Li X."/>
            <person name="Xing L."/>
            <person name="Huo D."/>
            <person name="Sun M."/>
            <person name="Wang L."/>
            <person name="Mercier A."/>
            <person name="Li F."/>
            <person name="Yang H."/>
            <person name="Xiang J."/>
        </authorList>
    </citation>
    <scope>NUCLEOTIDE SEQUENCE [LARGE SCALE GENOMIC DNA]</scope>
    <source>
        <strain evidence="3">Shaxun</strain>
        <tissue evidence="3">Muscle</tissue>
    </source>
</reference>
<dbReference type="InterPro" id="IPR020635">
    <property type="entry name" value="Tyr_kinase_cat_dom"/>
</dbReference>
<dbReference type="Gene3D" id="3.30.200.20">
    <property type="entry name" value="Phosphorylase Kinase, domain 1"/>
    <property type="match status" value="1"/>
</dbReference>
<dbReference type="InterPro" id="IPR000719">
    <property type="entry name" value="Prot_kinase_dom"/>
</dbReference>
<dbReference type="GO" id="GO:0004714">
    <property type="term" value="F:transmembrane receptor protein tyrosine kinase activity"/>
    <property type="evidence" value="ECO:0007669"/>
    <property type="project" value="TreeGrafter"/>
</dbReference>
<dbReference type="STRING" id="307972.A0A2G8KVS9"/>
<protein>
    <recommendedName>
        <fullName evidence="2">Protein kinase domain-containing protein</fullName>
    </recommendedName>
</protein>
<dbReference type="GO" id="GO:0005886">
    <property type="term" value="C:plasma membrane"/>
    <property type="evidence" value="ECO:0007669"/>
    <property type="project" value="TreeGrafter"/>
</dbReference>
<gene>
    <name evidence="3" type="ORF">BSL78_10963</name>
</gene>
<dbReference type="InterPro" id="IPR050122">
    <property type="entry name" value="RTK"/>
</dbReference>
<evidence type="ECO:0000259" key="2">
    <source>
        <dbReference type="PROSITE" id="PS50011"/>
    </source>
</evidence>
<dbReference type="PANTHER" id="PTHR24416:SF583">
    <property type="entry name" value="RECEPTOR PROTEIN-TYROSINE KINASE"/>
    <property type="match status" value="1"/>
</dbReference>
<proteinExistence type="predicted"/>
<dbReference type="EMBL" id="MRZV01000342">
    <property type="protein sequence ID" value="PIK52116.1"/>
    <property type="molecule type" value="Genomic_DNA"/>
</dbReference>
<name>A0A2G8KVS9_STIJA</name>
<feature type="domain" description="Protein kinase" evidence="2">
    <location>
        <begin position="258"/>
        <end position="558"/>
    </location>
</feature>
<dbReference type="OrthoDB" id="3256376at2759"/>
<sequence length="707" mass="80589">MSDGRILQDLSVLSFEECGLAWRVNGAELCKIVEDDLRQNVASNIIPNGYIHVWVHSVYKNLIDGFTVDVVCLNNTSSHINDGTRYTSTGYKLSENLHNLPIEWCEMFLQFQSQHCNFVERLKIHEPSKDFIMPVATAKHYCTVSVNNVSFHIVEDKLVMTWDNTCLENDKLELIFLNWGHLEENTDFTNSFKNRKEAVLSADATSYTFEGIKPGIEYGFQIFYVFDNSSLQTIEANYHTKNCYRYTVDHWEFDPMRLRLGTSLGKGAFGQVVEGFLEGRSCVRQSSKSGWEWVPQDTGNKDVLKVAVKLLKDFASDAQKQEFLQEIQMMKHLGYHPNVVCLIGCCTVMDPVCLVVETCPQGDLKKYLLTSRNISKLKEENLEIDDLLTSADLLSFARQITMGMEYLSQKGYVHRDLAARNVLVSDNKSLKIADFGLTRYIYEERQYVGKKGARIPVKWMSIEAIIDGVYTTESDVWSFGVILYEIITLGGEPYPGIVNRDLPKMLCSGFRMERPEQCPDDWYTMMLDCWHETPKQRPNFSKLRLQLEAMLEESTPYLSLYPSQAHIFHCLDDIREESDEVDSASEAEPMLDDSDKVVETSRQQTPSTLNLSRSGLTFDSPDEKDESDSVIEGDVEEDNHPRKELNGSVEYVNTGRQISTESNNRDELILSLLSSPDSCDSGVAVDNKFLYDSKGQPIEYDGVEQMV</sequence>
<feature type="compositionally biased region" description="Polar residues" evidence="1">
    <location>
        <begin position="600"/>
        <end position="617"/>
    </location>
</feature>
<dbReference type="Gene3D" id="1.10.510.10">
    <property type="entry name" value="Transferase(Phosphotransferase) domain 1"/>
    <property type="match status" value="1"/>
</dbReference>